<keyword evidence="2" id="KW-0479">Metal-binding</keyword>
<dbReference type="PANTHER" id="PTHR13278">
    <property type="entry name" value="ZINC FINGER PROTEIN 830"/>
    <property type="match status" value="1"/>
</dbReference>
<evidence type="ECO:0000256" key="5">
    <source>
        <dbReference type="ARBA" id="ARBA00023242"/>
    </source>
</evidence>
<keyword evidence="9" id="KW-1185">Reference proteome</keyword>
<feature type="region of interest" description="Disordered" evidence="7">
    <location>
        <begin position="1"/>
        <end position="149"/>
    </location>
</feature>
<feature type="compositionally biased region" description="Acidic residues" evidence="7">
    <location>
        <begin position="264"/>
        <end position="274"/>
    </location>
</feature>
<dbReference type="OrthoDB" id="77607at2759"/>
<feature type="compositionally biased region" description="Basic and acidic residues" evidence="7">
    <location>
        <begin position="81"/>
        <end position="92"/>
    </location>
</feature>
<organism evidence="8 9">
    <name type="scientific">Manihot esculenta</name>
    <name type="common">Cassava</name>
    <name type="synonym">Jatropha manihot</name>
    <dbReference type="NCBI Taxonomy" id="3983"/>
    <lineage>
        <taxon>Eukaryota</taxon>
        <taxon>Viridiplantae</taxon>
        <taxon>Streptophyta</taxon>
        <taxon>Embryophyta</taxon>
        <taxon>Tracheophyta</taxon>
        <taxon>Spermatophyta</taxon>
        <taxon>Magnoliopsida</taxon>
        <taxon>eudicotyledons</taxon>
        <taxon>Gunneridae</taxon>
        <taxon>Pentapetalae</taxon>
        <taxon>rosids</taxon>
        <taxon>fabids</taxon>
        <taxon>Malpighiales</taxon>
        <taxon>Euphorbiaceae</taxon>
        <taxon>Crotonoideae</taxon>
        <taxon>Manihoteae</taxon>
        <taxon>Manihot</taxon>
    </lineage>
</organism>
<evidence type="ECO:0000256" key="6">
    <source>
        <dbReference type="SAM" id="Coils"/>
    </source>
</evidence>
<evidence type="ECO:0000313" key="8">
    <source>
        <dbReference type="EMBL" id="OAY45627.1"/>
    </source>
</evidence>
<evidence type="ECO:0000256" key="7">
    <source>
        <dbReference type="SAM" id="MobiDB-lite"/>
    </source>
</evidence>
<dbReference type="EMBL" id="CM004393">
    <property type="protein sequence ID" value="OAY45627.1"/>
    <property type="molecule type" value="Genomic_DNA"/>
</dbReference>
<dbReference type="GO" id="GO:0033260">
    <property type="term" value="P:nuclear DNA replication"/>
    <property type="evidence" value="ECO:0000318"/>
    <property type="project" value="GO_Central"/>
</dbReference>
<gene>
    <name evidence="8" type="ORF">MANES_07G077600v8</name>
</gene>
<dbReference type="STRING" id="3983.A0A2C9VJF8"/>
<dbReference type="Proteomes" id="UP000091857">
    <property type="component" value="Chromosome 7"/>
</dbReference>
<dbReference type="InterPro" id="IPR040050">
    <property type="entry name" value="ZNF830-like"/>
</dbReference>
<evidence type="ECO:0000256" key="1">
    <source>
        <dbReference type="ARBA" id="ARBA00004123"/>
    </source>
</evidence>
<feature type="coiled-coil region" evidence="6">
    <location>
        <begin position="190"/>
        <end position="224"/>
    </location>
</feature>
<dbReference type="GO" id="GO:0044773">
    <property type="term" value="P:mitotic DNA damage checkpoint signaling"/>
    <property type="evidence" value="ECO:0000318"/>
    <property type="project" value="GO_Central"/>
</dbReference>
<evidence type="ECO:0000256" key="3">
    <source>
        <dbReference type="ARBA" id="ARBA00022771"/>
    </source>
</evidence>
<keyword evidence="3" id="KW-0863">Zinc-finger</keyword>
<comment type="subcellular location">
    <subcellularLocation>
        <location evidence="1">Nucleus</location>
    </subcellularLocation>
</comment>
<keyword evidence="6" id="KW-0175">Coiled coil</keyword>
<feature type="region of interest" description="Disordered" evidence="7">
    <location>
        <begin position="242"/>
        <end position="283"/>
    </location>
</feature>
<proteinExistence type="predicted"/>
<reference evidence="9" key="1">
    <citation type="journal article" date="2016" name="Nat. Biotechnol.">
        <title>Sequencing wild and cultivated cassava and related species reveals extensive interspecific hybridization and genetic diversity.</title>
        <authorList>
            <person name="Bredeson J.V."/>
            <person name="Lyons J.B."/>
            <person name="Prochnik S.E."/>
            <person name="Wu G.A."/>
            <person name="Ha C.M."/>
            <person name="Edsinger-Gonzales E."/>
            <person name="Grimwood J."/>
            <person name="Schmutz J."/>
            <person name="Rabbi I.Y."/>
            <person name="Egesi C."/>
            <person name="Nauluvula P."/>
            <person name="Lebot V."/>
            <person name="Ndunguru J."/>
            <person name="Mkamilo G."/>
            <person name="Bart R.S."/>
            <person name="Setter T.L."/>
            <person name="Gleadow R.M."/>
            <person name="Kulakow P."/>
            <person name="Ferguson M.E."/>
            <person name="Rounsley S."/>
            <person name="Rokhsar D.S."/>
        </authorList>
    </citation>
    <scope>NUCLEOTIDE SEQUENCE [LARGE SCALE GENOMIC DNA]</scope>
    <source>
        <strain evidence="9">cv. AM560-2</strain>
    </source>
</reference>
<feature type="compositionally biased region" description="Polar residues" evidence="7">
    <location>
        <begin position="41"/>
        <end position="52"/>
    </location>
</feature>
<dbReference type="GO" id="GO:0005681">
    <property type="term" value="C:spliceosomal complex"/>
    <property type="evidence" value="ECO:0007669"/>
    <property type="project" value="InterPro"/>
</dbReference>
<keyword evidence="4" id="KW-0862">Zinc</keyword>
<dbReference type="PANTHER" id="PTHR13278:SF0">
    <property type="entry name" value="ZINC FINGER PROTEIN 830"/>
    <property type="match status" value="1"/>
</dbReference>
<dbReference type="GO" id="GO:0008270">
    <property type="term" value="F:zinc ion binding"/>
    <property type="evidence" value="ECO:0007669"/>
    <property type="project" value="UniProtKB-KW"/>
</dbReference>
<sequence length="283" mass="31886">MAKNNTKSNAAGRIVNSAKSESPTGLSRPKSVLPPGFFENQMKTSTTRSTHNADLGSKKLEPSAKLSKPQSSSVLPPNFFDNHEAKRQKSDTAKSLNPESRKKTGISSQNKVESLENEMDGLVTRNELQTKTSRHERGLIHTPTEITGSETKQLKGALPEGFFDDKEADMLARGIKPVKPDVKDEYKEFEKLIREDLQEVDDRLEEEEIDAAEMIEEAESLEQKTYREKVELLRNRRMELMAARSAKRSRDSNVAGKDYSNEESSSDDDNDDNFAVDWRAQHL</sequence>
<evidence type="ECO:0000256" key="4">
    <source>
        <dbReference type="ARBA" id="ARBA00022833"/>
    </source>
</evidence>
<dbReference type="AlphaFoldDB" id="A0A2C9VJF8"/>
<accession>A0A2C9VJF8</accession>
<dbReference type="Gramene" id="Manes.07G077600.1.v8.1">
    <property type="protein sequence ID" value="Manes.07G077600.1.v8.1.CDS"/>
    <property type="gene ID" value="Manes.07G077600.v8.1"/>
</dbReference>
<dbReference type="GO" id="GO:0003676">
    <property type="term" value="F:nucleic acid binding"/>
    <property type="evidence" value="ECO:0007669"/>
    <property type="project" value="InterPro"/>
</dbReference>
<dbReference type="GO" id="GO:0033314">
    <property type="term" value="P:mitotic DNA replication checkpoint signaling"/>
    <property type="evidence" value="ECO:0000318"/>
    <property type="project" value="GO_Central"/>
</dbReference>
<evidence type="ECO:0000256" key="2">
    <source>
        <dbReference type="ARBA" id="ARBA00022723"/>
    </source>
</evidence>
<dbReference type="Gramene" id="Manes.07G077600.2.v8.1">
    <property type="protein sequence ID" value="Manes.07G077600.2.v8.1.CDS"/>
    <property type="gene ID" value="Manes.07G077600.v8.1"/>
</dbReference>
<dbReference type="Gramene" id="Manes.07G077600.3.v8.1">
    <property type="protein sequence ID" value="Manes.07G077600.3.v8.1.CDS"/>
    <property type="gene ID" value="Manes.07G077600.v8.1"/>
</dbReference>
<evidence type="ECO:0000313" key="9">
    <source>
        <dbReference type="Proteomes" id="UP000091857"/>
    </source>
</evidence>
<name>A0A2C9VJF8_MANES</name>
<dbReference type="GO" id="GO:0005634">
    <property type="term" value="C:nucleus"/>
    <property type="evidence" value="ECO:0000318"/>
    <property type="project" value="GO_Central"/>
</dbReference>
<protein>
    <submittedName>
        <fullName evidence="8">Uncharacterized protein</fullName>
    </submittedName>
</protein>
<keyword evidence="5" id="KW-0539">Nucleus</keyword>
<comment type="caution">
    <text evidence="8">The sequence shown here is derived from an EMBL/GenBank/DDBJ whole genome shotgun (WGS) entry which is preliminary data.</text>
</comment>